<feature type="domain" description="PDZ" evidence="12">
    <location>
        <begin position="29"/>
        <end position="79"/>
    </location>
</feature>
<evidence type="ECO:0000256" key="9">
    <source>
        <dbReference type="ARBA" id="ARBA00023136"/>
    </source>
</evidence>
<keyword evidence="5" id="KW-0378">Hydrolase</keyword>
<evidence type="ECO:0000313" key="13">
    <source>
        <dbReference type="EMBL" id="KKK89905.1"/>
    </source>
</evidence>
<keyword evidence="4 10" id="KW-0812">Transmembrane</keyword>
<dbReference type="GO" id="GO:0004222">
    <property type="term" value="F:metalloendopeptidase activity"/>
    <property type="evidence" value="ECO:0007669"/>
    <property type="project" value="InterPro"/>
</dbReference>
<dbReference type="Gene3D" id="2.30.42.10">
    <property type="match status" value="1"/>
</dbReference>
<evidence type="ECO:0000259" key="12">
    <source>
        <dbReference type="Pfam" id="PF17820"/>
    </source>
</evidence>
<dbReference type="Pfam" id="PF17820">
    <property type="entry name" value="PDZ_6"/>
    <property type="match status" value="1"/>
</dbReference>
<dbReference type="EMBL" id="LAZR01049327">
    <property type="protein sequence ID" value="KKK89905.1"/>
    <property type="molecule type" value="Genomic_DNA"/>
</dbReference>
<dbReference type="GO" id="GO:0006508">
    <property type="term" value="P:proteolysis"/>
    <property type="evidence" value="ECO:0007669"/>
    <property type="project" value="UniProtKB-KW"/>
</dbReference>
<dbReference type="SUPFAM" id="SSF50156">
    <property type="entry name" value="PDZ domain-like"/>
    <property type="match status" value="1"/>
</dbReference>
<evidence type="ECO:0000256" key="10">
    <source>
        <dbReference type="SAM" id="Phobius"/>
    </source>
</evidence>
<comment type="caution">
    <text evidence="13">The sequence shown here is derived from an EMBL/GenBank/DDBJ whole genome shotgun (WGS) entry which is preliminary data.</text>
</comment>
<evidence type="ECO:0000256" key="5">
    <source>
        <dbReference type="ARBA" id="ARBA00022801"/>
    </source>
</evidence>
<keyword evidence="7 10" id="KW-1133">Transmembrane helix</keyword>
<dbReference type="GO" id="GO:0016020">
    <property type="term" value="C:membrane"/>
    <property type="evidence" value="ECO:0007669"/>
    <property type="project" value="UniProtKB-SubCell"/>
</dbReference>
<dbReference type="InterPro" id="IPR041489">
    <property type="entry name" value="PDZ_6"/>
</dbReference>
<feature type="non-terminal residue" evidence="13">
    <location>
        <position position="1"/>
    </location>
</feature>
<name>A0A0F8ZVG4_9ZZZZ</name>
<evidence type="ECO:0000256" key="6">
    <source>
        <dbReference type="ARBA" id="ARBA00022833"/>
    </source>
</evidence>
<dbReference type="Pfam" id="PF02163">
    <property type="entry name" value="Peptidase_M50"/>
    <property type="match status" value="1"/>
</dbReference>
<sequence length="261" mass="28616">IIEAKLTPRRDKGRNLLGFVALPEQSPPVVARVLEKSPAAELGIPSGATLRKVNDAAVDSWPEVYDALKAAGEEPVTLTYTLHGTEKTAELGTLTKKVFDPDEFAIILPAVSLGKEDIAPLRRLVHLTNPIDALARGVEDTRQWLFRTYKSLLRIIQRRVGTEGTVGPVGIGQAAVTIAKRDGMEFVHFMSMLSAMIAVFNFLPLPVLDGGHAVLVIVEKLIRRPIPMKVQYGIQIAGWVLILGLFLALTFRDIMRIVSQP</sequence>
<dbReference type="AlphaFoldDB" id="A0A0F8ZVG4"/>
<evidence type="ECO:0000256" key="3">
    <source>
        <dbReference type="ARBA" id="ARBA00022670"/>
    </source>
</evidence>
<keyword evidence="6" id="KW-0862">Zinc</keyword>
<accession>A0A0F8ZVG4</accession>
<evidence type="ECO:0000256" key="1">
    <source>
        <dbReference type="ARBA" id="ARBA00001947"/>
    </source>
</evidence>
<dbReference type="PANTHER" id="PTHR42837">
    <property type="entry name" value="REGULATOR OF SIGMA-E PROTEASE RSEP"/>
    <property type="match status" value="1"/>
</dbReference>
<evidence type="ECO:0000256" key="8">
    <source>
        <dbReference type="ARBA" id="ARBA00023049"/>
    </source>
</evidence>
<reference evidence="13" key="1">
    <citation type="journal article" date="2015" name="Nature">
        <title>Complex archaea that bridge the gap between prokaryotes and eukaryotes.</title>
        <authorList>
            <person name="Spang A."/>
            <person name="Saw J.H."/>
            <person name="Jorgensen S.L."/>
            <person name="Zaremba-Niedzwiedzka K."/>
            <person name="Martijn J."/>
            <person name="Lind A.E."/>
            <person name="van Eijk R."/>
            <person name="Schleper C."/>
            <person name="Guy L."/>
            <person name="Ettema T.J."/>
        </authorList>
    </citation>
    <scope>NUCLEOTIDE SEQUENCE</scope>
</reference>
<evidence type="ECO:0008006" key="14">
    <source>
        <dbReference type="Google" id="ProtNLM"/>
    </source>
</evidence>
<protein>
    <recommendedName>
        <fullName evidence="14">PDZ domain-containing protein</fullName>
    </recommendedName>
</protein>
<organism evidence="13">
    <name type="scientific">marine sediment metagenome</name>
    <dbReference type="NCBI Taxonomy" id="412755"/>
    <lineage>
        <taxon>unclassified sequences</taxon>
        <taxon>metagenomes</taxon>
        <taxon>ecological metagenomes</taxon>
    </lineage>
</organism>
<comment type="subcellular location">
    <subcellularLocation>
        <location evidence="2">Membrane</location>
        <topology evidence="2">Multi-pass membrane protein</topology>
    </subcellularLocation>
</comment>
<feature type="domain" description="Peptidase M50" evidence="11">
    <location>
        <begin position="108"/>
        <end position="244"/>
    </location>
</feature>
<evidence type="ECO:0000256" key="7">
    <source>
        <dbReference type="ARBA" id="ARBA00022989"/>
    </source>
</evidence>
<evidence type="ECO:0000256" key="2">
    <source>
        <dbReference type="ARBA" id="ARBA00004141"/>
    </source>
</evidence>
<dbReference type="InterPro" id="IPR036034">
    <property type="entry name" value="PDZ_sf"/>
</dbReference>
<keyword evidence="8" id="KW-0482">Metalloprotease</keyword>
<dbReference type="InterPro" id="IPR004387">
    <property type="entry name" value="Pept_M50_Zn"/>
</dbReference>
<keyword evidence="9 10" id="KW-0472">Membrane</keyword>
<proteinExistence type="predicted"/>
<dbReference type="InterPro" id="IPR008915">
    <property type="entry name" value="Peptidase_M50"/>
</dbReference>
<feature type="transmembrane region" description="Helical" evidence="10">
    <location>
        <begin position="232"/>
        <end position="251"/>
    </location>
</feature>
<comment type="cofactor">
    <cofactor evidence="1">
        <name>Zn(2+)</name>
        <dbReference type="ChEBI" id="CHEBI:29105"/>
    </cofactor>
</comment>
<evidence type="ECO:0000256" key="4">
    <source>
        <dbReference type="ARBA" id="ARBA00022692"/>
    </source>
</evidence>
<evidence type="ECO:0000259" key="11">
    <source>
        <dbReference type="Pfam" id="PF02163"/>
    </source>
</evidence>
<gene>
    <name evidence="13" type="ORF">LCGC14_2728430</name>
</gene>
<keyword evidence="3" id="KW-0645">Protease</keyword>
<dbReference type="PANTHER" id="PTHR42837:SF2">
    <property type="entry name" value="MEMBRANE METALLOPROTEASE ARASP2, CHLOROPLASTIC-RELATED"/>
    <property type="match status" value="1"/>
</dbReference>
<feature type="transmembrane region" description="Helical" evidence="10">
    <location>
        <begin position="186"/>
        <end position="205"/>
    </location>
</feature>